<dbReference type="GO" id="GO:0000166">
    <property type="term" value="F:nucleotide binding"/>
    <property type="evidence" value="ECO:0007669"/>
    <property type="project" value="InterPro"/>
</dbReference>
<dbReference type="AlphaFoldDB" id="A0AAU9NDA0"/>
<evidence type="ECO:0000313" key="3">
    <source>
        <dbReference type="Proteomes" id="UP001157418"/>
    </source>
</evidence>
<reference evidence="2 3" key="1">
    <citation type="submission" date="2022-01" db="EMBL/GenBank/DDBJ databases">
        <authorList>
            <person name="Xiong W."/>
            <person name="Schranz E."/>
        </authorList>
    </citation>
    <scope>NUCLEOTIDE SEQUENCE [LARGE SCALE GENOMIC DNA]</scope>
</reference>
<dbReference type="Proteomes" id="UP001157418">
    <property type="component" value="Unassembled WGS sequence"/>
</dbReference>
<dbReference type="EMBL" id="CAKMRJ010004153">
    <property type="protein sequence ID" value="CAH1434985.1"/>
    <property type="molecule type" value="Genomic_DNA"/>
</dbReference>
<sequence>MKKDELGNWPQGWCSLVEFSLFLAAIGHTEKKKGSRLEHKSLSIREASQKQANYSSTESNLIFVGLAGLRDPPRKEVGQAIEDCRVAGIQVIVIT</sequence>
<accession>A0AAU9NDA0</accession>
<proteinExistence type="predicted"/>
<dbReference type="InterPro" id="IPR023214">
    <property type="entry name" value="HAD_sf"/>
</dbReference>
<dbReference type="SUPFAM" id="SSF81660">
    <property type="entry name" value="Metal cation-transporting ATPase, ATP-binding domain N"/>
    <property type="match status" value="1"/>
</dbReference>
<keyword evidence="3" id="KW-1185">Reference proteome</keyword>
<protein>
    <submittedName>
        <fullName evidence="2">Uncharacterized protein</fullName>
    </submittedName>
</protein>
<organism evidence="2 3">
    <name type="scientific">Lactuca virosa</name>
    <dbReference type="NCBI Taxonomy" id="75947"/>
    <lineage>
        <taxon>Eukaryota</taxon>
        <taxon>Viridiplantae</taxon>
        <taxon>Streptophyta</taxon>
        <taxon>Embryophyta</taxon>
        <taxon>Tracheophyta</taxon>
        <taxon>Spermatophyta</taxon>
        <taxon>Magnoliopsida</taxon>
        <taxon>eudicotyledons</taxon>
        <taxon>Gunneridae</taxon>
        <taxon>Pentapetalae</taxon>
        <taxon>asterids</taxon>
        <taxon>campanulids</taxon>
        <taxon>Asterales</taxon>
        <taxon>Asteraceae</taxon>
        <taxon>Cichorioideae</taxon>
        <taxon>Cichorieae</taxon>
        <taxon>Lactucinae</taxon>
        <taxon>Lactuca</taxon>
    </lineage>
</organism>
<dbReference type="Gene3D" id="3.40.50.1000">
    <property type="entry name" value="HAD superfamily/HAD-like"/>
    <property type="match status" value="1"/>
</dbReference>
<name>A0AAU9NDA0_9ASTR</name>
<dbReference type="InterPro" id="IPR023299">
    <property type="entry name" value="ATPase_P-typ_cyto_dom_N"/>
</dbReference>
<evidence type="ECO:0000313" key="2">
    <source>
        <dbReference type="EMBL" id="CAH1434985.1"/>
    </source>
</evidence>
<dbReference type="Gene3D" id="3.40.1110.10">
    <property type="entry name" value="Calcium-transporting ATPase, cytoplasmic domain N"/>
    <property type="match status" value="1"/>
</dbReference>
<comment type="caution">
    <text evidence="2">The sequence shown here is derived from an EMBL/GenBank/DDBJ whole genome shotgun (WGS) entry which is preliminary data.</text>
</comment>
<evidence type="ECO:0000313" key="1">
    <source>
        <dbReference type="EMBL" id="CAH1419195.1"/>
    </source>
</evidence>
<dbReference type="EMBL" id="CAKMRJ010000224">
    <property type="protein sequence ID" value="CAH1419195.1"/>
    <property type="molecule type" value="Genomic_DNA"/>
</dbReference>
<gene>
    <name evidence="2" type="ORF">LVIROSA_LOCUS21458</name>
    <name evidence="1" type="ORF">LVIROSA_LOCUS6748</name>
</gene>
<dbReference type="Pfam" id="PF13246">
    <property type="entry name" value="Cation_ATPase"/>
    <property type="match status" value="1"/>
</dbReference>